<reference evidence="4 5" key="1">
    <citation type="submission" date="2020-08" db="EMBL/GenBank/DDBJ databases">
        <title>Genomic Encyclopedia of Type Strains, Phase IV (KMG-IV): sequencing the most valuable type-strain genomes for metagenomic binning, comparative biology and taxonomic classification.</title>
        <authorList>
            <person name="Goeker M."/>
        </authorList>
    </citation>
    <scope>NUCLEOTIDE SEQUENCE [LARGE SCALE GENOMIC DNA]</scope>
    <source>
        <strain evidence="4 5">DSM 21793</strain>
    </source>
</reference>
<sequence length="788" mass="83075">MRLPSQIAALCLAAIAAPAGARSFTTDDLLLAEEFGQMAFTPDGPTLIFERQRPITEAGPFEYDTYPPLRRSRIYVARVGSSDPPQLLLKARDDEGHTAGPLSPDGKAMVVLRLKGRDWEAGVVQLASGKVRWLGVIPELAQLGQTIAWRSDRELVIAARATIPLRLRAGWQARDVLQAKWKATARGETALAQVSSAGAFSGERAGGGRLVLADVTSGKVSDLASGDFYDLQISPDGRQVAAMANLEALAPTAAPRAVASPNRRRNLVLVDLSSGAAVTPCGDCDLAPHLMAWSPDAREVLAYGRRPDWPQAALIRLGVAGVRQIATGDAALALGQTSEGHVIPYAGWLGATPIGYLEPAAGRRDWYALGDQPRNLTSALPAAPAPRLLANDGEAIFVTSAGQVWRVTLSQAAQIAEGAAPLAAPGLSLSSRERQNSAPVVGWFRIQRDGRPALISTRGETAPASNDPAPPIAMPGASASVVATDHGGLELQLSAPAPRTVMTLNSEFATIDFAPVTEIRATGPGGEPLFHYLLTPRRPRTSPPQLIVIPYPGLSAYPPPRPYGGGTGRFPVNAELMAAAGYAVLIPALPRSRQAEPGEGLADQILAAIDLAAAQAGGFDASRPILWGQSFGGYSALMAASQSRRFAAVVASAAPADLASVRGVFDPHGEVLPADGLSPYLLGWSELGQANLRASPWEAPGLYVRNSPLFQAGQIEAPVLLIHGDIDFVRLSQAQEMFTALARQAKDVTLITAFGEGHIVSSPGNVREVYRRAFLWLGARAGPRRDGP</sequence>
<name>A0A840A770_9CAUL</name>
<feature type="domain" description="Peptidase S9 prolyl oligopeptidase catalytic" evidence="3">
    <location>
        <begin position="595"/>
        <end position="779"/>
    </location>
</feature>
<dbReference type="SUPFAM" id="SSF82171">
    <property type="entry name" value="DPP6 N-terminal domain-like"/>
    <property type="match status" value="1"/>
</dbReference>
<dbReference type="Pfam" id="PF00326">
    <property type="entry name" value="Peptidase_S9"/>
    <property type="match status" value="1"/>
</dbReference>
<keyword evidence="4" id="KW-0031">Aminopeptidase</keyword>
<dbReference type="InterPro" id="IPR029058">
    <property type="entry name" value="AB_hydrolase_fold"/>
</dbReference>
<dbReference type="GO" id="GO:0006508">
    <property type="term" value="P:proteolysis"/>
    <property type="evidence" value="ECO:0007669"/>
    <property type="project" value="InterPro"/>
</dbReference>
<keyword evidence="4" id="KW-0645">Protease</keyword>
<comment type="caution">
    <text evidence="4">The sequence shown here is derived from an EMBL/GenBank/DDBJ whole genome shotgun (WGS) entry which is preliminary data.</text>
</comment>
<dbReference type="InterPro" id="IPR001375">
    <property type="entry name" value="Peptidase_S9_cat"/>
</dbReference>
<dbReference type="Proteomes" id="UP000530564">
    <property type="component" value="Unassembled WGS sequence"/>
</dbReference>
<dbReference type="PANTHER" id="PTHR42776">
    <property type="entry name" value="SERINE PEPTIDASE S9 FAMILY MEMBER"/>
    <property type="match status" value="1"/>
</dbReference>
<dbReference type="EMBL" id="JACIDK010000010">
    <property type="protein sequence ID" value="MBB3893420.1"/>
    <property type="molecule type" value="Genomic_DNA"/>
</dbReference>
<accession>A0A840A770</accession>
<keyword evidence="5" id="KW-1185">Reference proteome</keyword>
<dbReference type="Gene3D" id="3.40.50.1820">
    <property type="entry name" value="alpha/beta hydrolase"/>
    <property type="match status" value="1"/>
</dbReference>
<keyword evidence="2" id="KW-0732">Signal</keyword>
<dbReference type="Gene3D" id="2.120.10.30">
    <property type="entry name" value="TolB, C-terminal domain"/>
    <property type="match status" value="2"/>
</dbReference>
<dbReference type="PANTHER" id="PTHR42776:SF27">
    <property type="entry name" value="DIPEPTIDYL PEPTIDASE FAMILY MEMBER 6"/>
    <property type="match status" value="1"/>
</dbReference>
<protein>
    <submittedName>
        <fullName evidence="4">Dipeptidyl aminopeptidase/acylaminoacyl peptidase</fullName>
    </submittedName>
</protein>
<dbReference type="SUPFAM" id="SSF53474">
    <property type="entry name" value="alpha/beta-Hydrolases"/>
    <property type="match status" value="1"/>
</dbReference>
<dbReference type="InterPro" id="IPR011042">
    <property type="entry name" value="6-blade_b-propeller_TolB-like"/>
</dbReference>
<feature type="chain" id="PRO_5032471113" evidence="2">
    <location>
        <begin position="22"/>
        <end position="788"/>
    </location>
</feature>
<evidence type="ECO:0000259" key="3">
    <source>
        <dbReference type="Pfam" id="PF00326"/>
    </source>
</evidence>
<evidence type="ECO:0000313" key="4">
    <source>
        <dbReference type="EMBL" id="MBB3893420.1"/>
    </source>
</evidence>
<proteinExistence type="predicted"/>
<feature type="signal peptide" evidence="2">
    <location>
        <begin position="1"/>
        <end position="21"/>
    </location>
</feature>
<organism evidence="4 5">
    <name type="scientific">Phenylobacterium haematophilum</name>
    <dbReference type="NCBI Taxonomy" id="98513"/>
    <lineage>
        <taxon>Bacteria</taxon>
        <taxon>Pseudomonadati</taxon>
        <taxon>Pseudomonadota</taxon>
        <taxon>Alphaproteobacteria</taxon>
        <taxon>Caulobacterales</taxon>
        <taxon>Caulobacteraceae</taxon>
        <taxon>Phenylobacterium</taxon>
    </lineage>
</organism>
<evidence type="ECO:0000256" key="1">
    <source>
        <dbReference type="ARBA" id="ARBA00022801"/>
    </source>
</evidence>
<evidence type="ECO:0000256" key="2">
    <source>
        <dbReference type="SAM" id="SignalP"/>
    </source>
</evidence>
<dbReference type="RefSeq" id="WP_183776927.1">
    <property type="nucleotide sequence ID" value="NZ_JACIDK010000010.1"/>
</dbReference>
<dbReference type="AlphaFoldDB" id="A0A840A770"/>
<dbReference type="GO" id="GO:0004252">
    <property type="term" value="F:serine-type endopeptidase activity"/>
    <property type="evidence" value="ECO:0007669"/>
    <property type="project" value="TreeGrafter"/>
</dbReference>
<keyword evidence="1" id="KW-0378">Hydrolase</keyword>
<evidence type="ECO:0000313" key="5">
    <source>
        <dbReference type="Proteomes" id="UP000530564"/>
    </source>
</evidence>
<gene>
    <name evidence="4" type="ORF">GGQ61_004164</name>
</gene>
<dbReference type="GO" id="GO:0004177">
    <property type="term" value="F:aminopeptidase activity"/>
    <property type="evidence" value="ECO:0007669"/>
    <property type="project" value="UniProtKB-KW"/>
</dbReference>